<feature type="transmembrane region" description="Helical" evidence="6">
    <location>
        <begin position="412"/>
        <end position="433"/>
    </location>
</feature>
<dbReference type="GO" id="GO:0022857">
    <property type="term" value="F:transmembrane transporter activity"/>
    <property type="evidence" value="ECO:0007669"/>
    <property type="project" value="InterPro"/>
</dbReference>
<keyword evidence="9" id="KW-1185">Reference proteome</keyword>
<dbReference type="AlphaFoldDB" id="A0A1Y4DGQ3"/>
<comment type="caution">
    <text evidence="8">The sequence shown here is derived from an EMBL/GenBank/DDBJ whole genome shotgun (WGS) entry which is preliminary data.</text>
</comment>
<feature type="transmembrane region" description="Helical" evidence="6">
    <location>
        <begin position="346"/>
        <end position="368"/>
    </location>
</feature>
<name>A0A1Y4DGQ3_9BACT</name>
<keyword evidence="2" id="KW-0813">Transport</keyword>
<evidence type="ECO:0000256" key="3">
    <source>
        <dbReference type="ARBA" id="ARBA00022692"/>
    </source>
</evidence>
<feature type="transmembrane region" description="Helical" evidence="6">
    <location>
        <begin position="142"/>
        <end position="163"/>
    </location>
</feature>
<evidence type="ECO:0000313" key="8">
    <source>
        <dbReference type="EMBL" id="OUO56108.1"/>
    </source>
</evidence>
<evidence type="ECO:0000256" key="5">
    <source>
        <dbReference type="ARBA" id="ARBA00023136"/>
    </source>
</evidence>
<dbReference type="PROSITE" id="PS50850">
    <property type="entry name" value="MFS"/>
    <property type="match status" value="1"/>
</dbReference>
<feature type="transmembrane region" description="Helical" evidence="6">
    <location>
        <begin position="12"/>
        <end position="30"/>
    </location>
</feature>
<keyword evidence="3 6" id="KW-0812">Transmembrane</keyword>
<dbReference type="InterPro" id="IPR036259">
    <property type="entry name" value="MFS_trans_sf"/>
</dbReference>
<dbReference type="PANTHER" id="PTHR19432">
    <property type="entry name" value="SUGAR TRANSPORTER"/>
    <property type="match status" value="1"/>
</dbReference>
<dbReference type="Gene3D" id="1.20.1250.20">
    <property type="entry name" value="MFS general substrate transporter like domains"/>
    <property type="match status" value="1"/>
</dbReference>
<protein>
    <submittedName>
        <fullName evidence="8">MFS transporter</fullName>
    </submittedName>
</protein>
<evidence type="ECO:0000256" key="1">
    <source>
        <dbReference type="ARBA" id="ARBA00004141"/>
    </source>
</evidence>
<feature type="transmembrane region" description="Helical" evidence="6">
    <location>
        <begin position="104"/>
        <end position="122"/>
    </location>
</feature>
<feature type="domain" description="Major facilitator superfamily (MFS) profile" evidence="7">
    <location>
        <begin position="12"/>
        <end position="438"/>
    </location>
</feature>
<keyword evidence="4 6" id="KW-1133">Transmembrane helix</keyword>
<accession>A0A1Y4DGQ3</accession>
<dbReference type="InterPro" id="IPR020846">
    <property type="entry name" value="MFS_dom"/>
</dbReference>
<evidence type="ECO:0000256" key="4">
    <source>
        <dbReference type="ARBA" id="ARBA00022989"/>
    </source>
</evidence>
<evidence type="ECO:0000256" key="6">
    <source>
        <dbReference type="SAM" id="Phobius"/>
    </source>
</evidence>
<evidence type="ECO:0000313" key="9">
    <source>
        <dbReference type="Proteomes" id="UP000196368"/>
    </source>
</evidence>
<feature type="transmembrane region" description="Helical" evidence="6">
    <location>
        <begin position="320"/>
        <end position="340"/>
    </location>
</feature>
<dbReference type="Pfam" id="PF07690">
    <property type="entry name" value="MFS_1"/>
    <property type="match status" value="1"/>
</dbReference>
<dbReference type="Proteomes" id="UP000196368">
    <property type="component" value="Unassembled WGS sequence"/>
</dbReference>
<feature type="transmembrane region" description="Helical" evidence="6">
    <location>
        <begin position="50"/>
        <end position="70"/>
    </location>
</feature>
<organism evidence="8 9">
    <name type="scientific">Candidatus Avelusimicrobium gallicola</name>
    <dbReference type="NCBI Taxonomy" id="2562704"/>
    <lineage>
        <taxon>Bacteria</taxon>
        <taxon>Pseudomonadati</taxon>
        <taxon>Elusimicrobiota</taxon>
        <taxon>Elusimicrobia</taxon>
        <taxon>Elusimicrobiales</taxon>
        <taxon>Elusimicrobiaceae</taxon>
        <taxon>Candidatus Avelusimicrobium</taxon>
    </lineage>
</organism>
<dbReference type="SUPFAM" id="SSF103473">
    <property type="entry name" value="MFS general substrate transporter"/>
    <property type="match status" value="1"/>
</dbReference>
<dbReference type="RefSeq" id="WP_204201212.1">
    <property type="nucleotide sequence ID" value="NZ_NFJD01000004.1"/>
</dbReference>
<comment type="subcellular location">
    <subcellularLocation>
        <location evidence="1">Membrane</location>
        <topology evidence="1">Multi-pass membrane protein</topology>
    </subcellularLocation>
</comment>
<evidence type="ECO:0000256" key="2">
    <source>
        <dbReference type="ARBA" id="ARBA00022448"/>
    </source>
</evidence>
<feature type="transmembrane region" description="Helical" evidence="6">
    <location>
        <begin position="245"/>
        <end position="264"/>
    </location>
</feature>
<keyword evidence="5 6" id="KW-0472">Membrane</keyword>
<gene>
    <name evidence="8" type="ORF">B5F75_05670</name>
</gene>
<feature type="transmembrane region" description="Helical" evidence="6">
    <location>
        <begin position="380"/>
        <end position="400"/>
    </location>
</feature>
<dbReference type="GO" id="GO:0016020">
    <property type="term" value="C:membrane"/>
    <property type="evidence" value="ECO:0007669"/>
    <property type="project" value="UniProtKB-SubCell"/>
</dbReference>
<evidence type="ECO:0000259" key="7">
    <source>
        <dbReference type="PROSITE" id="PS50850"/>
    </source>
</evidence>
<dbReference type="EMBL" id="NFJD01000004">
    <property type="protein sequence ID" value="OUO56108.1"/>
    <property type="molecule type" value="Genomic_DNA"/>
</dbReference>
<feature type="transmembrane region" description="Helical" evidence="6">
    <location>
        <begin position="82"/>
        <end position="98"/>
    </location>
</feature>
<dbReference type="PANTHER" id="PTHR19432:SF35">
    <property type="entry name" value="SOLUTE CARRIER FAMILY 45 MEMBER 3 ISOFORM X1"/>
    <property type="match status" value="1"/>
</dbReference>
<dbReference type="InterPro" id="IPR011701">
    <property type="entry name" value="MFS"/>
</dbReference>
<feature type="transmembrane region" description="Helical" evidence="6">
    <location>
        <begin position="284"/>
        <end position="308"/>
    </location>
</feature>
<feature type="transmembrane region" description="Helical" evidence="6">
    <location>
        <begin position="183"/>
        <end position="200"/>
    </location>
</feature>
<reference evidence="9" key="1">
    <citation type="submission" date="2017-04" db="EMBL/GenBank/DDBJ databases">
        <title>Function of individual gut microbiota members based on whole genome sequencing of pure cultures obtained from chicken caecum.</title>
        <authorList>
            <person name="Medvecky M."/>
            <person name="Cejkova D."/>
            <person name="Polansky O."/>
            <person name="Karasova D."/>
            <person name="Kubasova T."/>
            <person name="Cizek A."/>
            <person name="Rychlik I."/>
        </authorList>
    </citation>
    <scope>NUCLEOTIDE SEQUENCE [LARGE SCALE GENOMIC DNA]</scope>
    <source>
        <strain evidence="9">An273</strain>
    </source>
</reference>
<proteinExistence type="predicted"/>
<sequence>MNTERPHKTFTQIMYMCLGFFGIQFGWALQMGNMSAIYSRLGAREDQIPLLWLAAPVTGLLVQPLVGYFSDRTWCRLGRRRPYFLGGAIFSVIALILMPQASAVWMAVIALWILDTSVNVSMEPFRAFVGDILPEDQRKTGYAMQSVMIGAGAVIASFLPQILTSLGVSTQAPLGHIPDTVKYSFYIGAVVLLAAILATIKTTPEYPPADMEAFKKLQKQTVSFKKTLSEMWQAMISMPSTMRRLALVQFFTWAAFMVMWVYFTPGIASGVFHAVPGTPEYETAANWGSSCFGIYNGVAFVFAFALLWLTTKFSAKKIHIACLTIGGIGLGSLGLTLFGLEFSKMGLVFPMVCIGIAWSSILSMPYAMLSNALPAEKMGFYMGVFNFFIVIPQICVNLFFGPFMKHLLNGSAIAAVGVGGISLFIAAAFTFWVQDRKTAVQE</sequence>